<evidence type="ECO:0000313" key="2">
    <source>
        <dbReference type="EMBL" id="RKD92022.1"/>
    </source>
</evidence>
<organism evidence="2 3">
    <name type="scientific">Mangrovibacterium diazotrophicum</name>
    <dbReference type="NCBI Taxonomy" id="1261403"/>
    <lineage>
        <taxon>Bacteria</taxon>
        <taxon>Pseudomonadati</taxon>
        <taxon>Bacteroidota</taxon>
        <taxon>Bacteroidia</taxon>
        <taxon>Marinilabiliales</taxon>
        <taxon>Prolixibacteraceae</taxon>
        <taxon>Mangrovibacterium</taxon>
    </lineage>
</organism>
<dbReference type="AlphaFoldDB" id="A0A419W9E5"/>
<dbReference type="SUPFAM" id="SSF46785">
    <property type="entry name" value="Winged helix' DNA-binding domain"/>
    <property type="match status" value="1"/>
</dbReference>
<dbReference type="Gene3D" id="1.10.10.10">
    <property type="entry name" value="Winged helix-like DNA-binding domain superfamily/Winged helix DNA-binding domain"/>
    <property type="match status" value="1"/>
</dbReference>
<proteinExistence type="inferred from homology"/>
<comment type="similarity">
    <text evidence="1">Belongs to the ROK (NagC/XylR) family.</text>
</comment>
<keyword evidence="2" id="KW-0418">Kinase</keyword>
<reference evidence="2 3" key="1">
    <citation type="submission" date="2018-09" db="EMBL/GenBank/DDBJ databases">
        <title>Genomic Encyclopedia of Archaeal and Bacterial Type Strains, Phase II (KMG-II): from individual species to whole genera.</title>
        <authorList>
            <person name="Goeker M."/>
        </authorList>
    </citation>
    <scope>NUCLEOTIDE SEQUENCE [LARGE SCALE GENOMIC DNA]</scope>
    <source>
        <strain evidence="2 3">DSM 27148</strain>
    </source>
</reference>
<dbReference type="Gene3D" id="3.30.420.40">
    <property type="match status" value="2"/>
</dbReference>
<evidence type="ECO:0000313" key="3">
    <source>
        <dbReference type="Proteomes" id="UP000283387"/>
    </source>
</evidence>
<dbReference type="InterPro" id="IPR036388">
    <property type="entry name" value="WH-like_DNA-bd_sf"/>
</dbReference>
<dbReference type="RefSeq" id="WP_120273277.1">
    <property type="nucleotide sequence ID" value="NZ_RAPN01000001.1"/>
</dbReference>
<dbReference type="Proteomes" id="UP000283387">
    <property type="component" value="Unassembled WGS sequence"/>
</dbReference>
<keyword evidence="3" id="KW-1185">Reference proteome</keyword>
<dbReference type="InterPro" id="IPR043129">
    <property type="entry name" value="ATPase_NBD"/>
</dbReference>
<protein>
    <submittedName>
        <fullName evidence="2">Putative NBD/HSP70 family sugar kinase</fullName>
    </submittedName>
</protein>
<accession>A0A419W9E5</accession>
<dbReference type="GO" id="GO:0016301">
    <property type="term" value="F:kinase activity"/>
    <property type="evidence" value="ECO:0007669"/>
    <property type="project" value="UniProtKB-KW"/>
</dbReference>
<sequence>MILLNAEDIRKMPISELKRYRLKMHILRILYAKKTRSASALGKKINVSLPTIRAVLDELIEEKIVRIEGIGDSRGGRKPVMYGLYSDAFYILAVELGHYSAKAVIYNGQNVEVSSVREFDTNINDGELETKVDHVLQVLLEQASLSRDQIVAIGLSMPGLIDAEAGVNKTIVAENQRHVVDRFYSKFHIRTYIENDARMQALGEFTFGKARNSRHTIVINWDWGLGLGMILNGEIYSGSNGSAGELSHIRIQEDGDLCECGKKGCLQSMAGTRKLISMAKEELAKGAVSQLASQFTKDIDNIKAIDVINCAKKGDELCISLLSRLSTRMGWGLSVMIQLFNPELIVLSGPIIKASQYVLIPIQQALHKYCLESILESVRVEVSEMGENSGLKGVGVMVYQKIFSDKSLS</sequence>
<dbReference type="InterPro" id="IPR036390">
    <property type="entry name" value="WH_DNA-bd_sf"/>
</dbReference>
<name>A0A419W9E5_9BACT</name>
<dbReference type="PANTHER" id="PTHR18964">
    <property type="entry name" value="ROK (REPRESSOR, ORF, KINASE) FAMILY"/>
    <property type="match status" value="1"/>
</dbReference>
<keyword evidence="2" id="KW-0808">Transferase</keyword>
<dbReference type="SUPFAM" id="SSF53067">
    <property type="entry name" value="Actin-like ATPase domain"/>
    <property type="match status" value="1"/>
</dbReference>
<dbReference type="EMBL" id="RAPN01000001">
    <property type="protein sequence ID" value="RKD92022.1"/>
    <property type="molecule type" value="Genomic_DNA"/>
</dbReference>
<comment type="caution">
    <text evidence="2">The sequence shown here is derived from an EMBL/GenBank/DDBJ whole genome shotgun (WGS) entry which is preliminary data.</text>
</comment>
<dbReference type="OrthoDB" id="9810372at2"/>
<gene>
    <name evidence="2" type="ORF">BC643_2392</name>
</gene>
<dbReference type="PANTHER" id="PTHR18964:SF149">
    <property type="entry name" value="BIFUNCTIONAL UDP-N-ACETYLGLUCOSAMINE 2-EPIMERASE_N-ACETYLMANNOSAMINE KINASE"/>
    <property type="match status" value="1"/>
</dbReference>
<dbReference type="InterPro" id="IPR000600">
    <property type="entry name" value="ROK"/>
</dbReference>
<evidence type="ECO:0000256" key="1">
    <source>
        <dbReference type="ARBA" id="ARBA00006479"/>
    </source>
</evidence>
<dbReference type="Pfam" id="PF00480">
    <property type="entry name" value="ROK"/>
    <property type="match status" value="1"/>
</dbReference>